<organism evidence="2 3">
    <name type="scientific">Caenorhabditis auriculariae</name>
    <dbReference type="NCBI Taxonomy" id="2777116"/>
    <lineage>
        <taxon>Eukaryota</taxon>
        <taxon>Metazoa</taxon>
        <taxon>Ecdysozoa</taxon>
        <taxon>Nematoda</taxon>
        <taxon>Chromadorea</taxon>
        <taxon>Rhabditida</taxon>
        <taxon>Rhabditina</taxon>
        <taxon>Rhabditomorpha</taxon>
        <taxon>Rhabditoidea</taxon>
        <taxon>Rhabditidae</taxon>
        <taxon>Peloderinae</taxon>
        <taxon>Caenorhabditis</taxon>
    </lineage>
</organism>
<dbReference type="AlphaFoldDB" id="A0A8S1HFC1"/>
<keyword evidence="1" id="KW-0812">Transmembrane</keyword>
<feature type="transmembrane region" description="Helical" evidence="1">
    <location>
        <begin position="103"/>
        <end position="122"/>
    </location>
</feature>
<feature type="transmembrane region" description="Helical" evidence="1">
    <location>
        <begin position="131"/>
        <end position="155"/>
    </location>
</feature>
<dbReference type="OrthoDB" id="5822050at2759"/>
<protein>
    <submittedName>
        <fullName evidence="2">Uncharacterized protein</fullName>
    </submittedName>
</protein>
<evidence type="ECO:0000313" key="3">
    <source>
        <dbReference type="Proteomes" id="UP000835052"/>
    </source>
</evidence>
<comment type="caution">
    <text evidence="2">The sequence shown here is derived from an EMBL/GenBank/DDBJ whole genome shotgun (WGS) entry which is preliminary data.</text>
</comment>
<dbReference type="Proteomes" id="UP000835052">
    <property type="component" value="Unassembled WGS sequence"/>
</dbReference>
<evidence type="ECO:0000256" key="1">
    <source>
        <dbReference type="SAM" id="Phobius"/>
    </source>
</evidence>
<name>A0A8S1HFC1_9PELO</name>
<keyword evidence="1" id="KW-0472">Membrane</keyword>
<keyword evidence="1" id="KW-1133">Transmembrane helix</keyword>
<feature type="transmembrane region" description="Helical" evidence="1">
    <location>
        <begin position="175"/>
        <end position="198"/>
    </location>
</feature>
<reference evidence="2" key="1">
    <citation type="submission" date="2020-10" db="EMBL/GenBank/DDBJ databases">
        <authorList>
            <person name="Kikuchi T."/>
        </authorList>
    </citation>
    <scope>NUCLEOTIDE SEQUENCE</scope>
    <source>
        <strain evidence="2">NKZ352</strain>
    </source>
</reference>
<gene>
    <name evidence="2" type="ORF">CAUJ_LOCUS11152</name>
</gene>
<evidence type="ECO:0000313" key="2">
    <source>
        <dbReference type="EMBL" id="CAD6195233.1"/>
    </source>
</evidence>
<dbReference type="EMBL" id="CAJGYM010000052">
    <property type="protein sequence ID" value="CAD6195233.1"/>
    <property type="molecule type" value="Genomic_DNA"/>
</dbReference>
<proteinExistence type="predicted"/>
<keyword evidence="3" id="KW-1185">Reference proteome</keyword>
<accession>A0A8S1HFC1</accession>
<feature type="transmembrane region" description="Helical" evidence="1">
    <location>
        <begin position="63"/>
        <end position="83"/>
    </location>
</feature>
<sequence length="238" mass="26784">MFQCNLRNLSMDLLRPSFEEPNLRLMRGPATSDDDDGELSPSERRRYKAYTVMQKSGFQHTEYVQIMINLCRAEILISLSFMIHGITCPGYPDEAEYQSTCHMNSVSAIVGLFTGALGLGAVHRYRWRTMLIVWLVCCIISSVGNLLAVITTGVWLDHLSKMKNRTGLVNGLSGFMLLGSVALGVCFILTAVMICHYWNSNSPKYQPVGKVAKRTKSLRRRLSRVKSGEKKDKGYHIV</sequence>